<evidence type="ECO:0000313" key="2">
    <source>
        <dbReference type="Proteomes" id="UP000798662"/>
    </source>
</evidence>
<accession>A0ACC3CH21</accession>
<dbReference type="EMBL" id="CM020620">
    <property type="protein sequence ID" value="KAK1869240.1"/>
    <property type="molecule type" value="Genomic_DNA"/>
</dbReference>
<name>A0ACC3CH21_PYRYE</name>
<protein>
    <submittedName>
        <fullName evidence="1">Uncharacterized protein</fullName>
    </submittedName>
</protein>
<evidence type="ECO:0000313" key="1">
    <source>
        <dbReference type="EMBL" id="KAK1869240.1"/>
    </source>
</evidence>
<reference evidence="1" key="1">
    <citation type="submission" date="2019-11" db="EMBL/GenBank/DDBJ databases">
        <title>Nori genome reveals adaptations in red seaweeds to the harsh intertidal environment.</title>
        <authorList>
            <person name="Wang D."/>
            <person name="Mao Y."/>
        </authorList>
    </citation>
    <scope>NUCLEOTIDE SEQUENCE</scope>
    <source>
        <tissue evidence="1">Gametophyte</tissue>
    </source>
</reference>
<dbReference type="Proteomes" id="UP000798662">
    <property type="component" value="Chromosome 3"/>
</dbReference>
<sequence>MALLSPVTAWGADGAPPREPSIPIAARIAPLPRVRGLAAQLAATRAVVASWQPVHYGAGGGLPPGPRAGSPRGGGGAPPAGNPAADERAGGLAGAGSGGGGHANGSGCSSVRSAVGSAGVAASAHGGVSAGTPLTAAMAADMPEYALLGRCPRARAWLAELWDPRAVPPPYSPPLHPAALAGAVAVERVMRYPAGLPTGGGGAGGRSAGAAPNDEGGEDPAWYLPPDEADGSGLGPALVVMTEMAVPVEAPPLRRGWTAAPGGGAAPGWTGSEADRAAAAAEALSATAGAYDEDAEVVTLLMVMDIHRDLLNEVTGGLVCLRPTARGVYHRRTGEMVSLISTAAPPGMGVSRLLMMEYYAPVKGGSDTHTITTLGVGAGALLLLNRMGAVVEPSEPRAALTFPPTDGVTAVAALTAALSGNYGLAYAPALPPGVVARAPADGEGGGGGLPQLIPLVLHCTMASAVTTFRMRSLALAAVRPPPPPPLRRLCAGNRERALAAPTAAHTHPRERGARRPRRARLDLATISDAATRARIVRNRAAAARCNAARREARLAAHGLPTRGGVGGEEGGGGSSDAPCGRGGSAVAPPARALPTPGEQGVLVDGRPVGGPAGCAVRVCFPGGSPGGAVSPL</sequence>
<gene>
    <name evidence="1" type="ORF">I4F81_011719</name>
</gene>
<comment type="caution">
    <text evidence="1">The sequence shown here is derived from an EMBL/GenBank/DDBJ whole genome shotgun (WGS) entry which is preliminary data.</text>
</comment>
<proteinExistence type="predicted"/>
<keyword evidence="2" id="KW-1185">Reference proteome</keyword>
<organism evidence="1 2">
    <name type="scientific">Pyropia yezoensis</name>
    <name type="common">Susabi-nori</name>
    <name type="synonym">Porphyra yezoensis</name>
    <dbReference type="NCBI Taxonomy" id="2788"/>
    <lineage>
        <taxon>Eukaryota</taxon>
        <taxon>Rhodophyta</taxon>
        <taxon>Bangiophyceae</taxon>
        <taxon>Bangiales</taxon>
        <taxon>Bangiaceae</taxon>
        <taxon>Pyropia</taxon>
    </lineage>
</organism>